<dbReference type="PANTHER" id="PTHR34984:SF1">
    <property type="entry name" value="CARBON STORAGE REGULATOR"/>
    <property type="match status" value="1"/>
</dbReference>
<keyword evidence="4" id="KW-0010">Activator</keyword>
<evidence type="ECO:0000256" key="1">
    <source>
        <dbReference type="ARBA" id="ARBA00022490"/>
    </source>
</evidence>
<dbReference type="GO" id="GO:0006109">
    <property type="term" value="P:regulation of carbohydrate metabolic process"/>
    <property type="evidence" value="ECO:0007669"/>
    <property type="project" value="InterPro"/>
</dbReference>
<dbReference type="Proteomes" id="UP000198623">
    <property type="component" value="Unassembled WGS sequence"/>
</dbReference>
<gene>
    <name evidence="5" type="ORF">SAMN05216175_104274</name>
</gene>
<keyword evidence="6" id="KW-1185">Reference proteome</keyword>
<dbReference type="SUPFAM" id="SSF117130">
    <property type="entry name" value="CsrA-like"/>
    <property type="match status" value="1"/>
</dbReference>
<dbReference type="RefSeq" id="WP_090726678.1">
    <property type="nucleotide sequence ID" value="NZ_FOOU01000004.1"/>
</dbReference>
<dbReference type="AlphaFoldDB" id="A0A1I2Q8G2"/>
<keyword evidence="3" id="KW-0694">RNA-binding</keyword>
<protein>
    <submittedName>
        <fullName evidence="5">Carbon storage regulator, CsrA</fullName>
    </submittedName>
</protein>
<dbReference type="InterPro" id="IPR036107">
    <property type="entry name" value="CsrA_sf"/>
</dbReference>
<evidence type="ECO:0000256" key="3">
    <source>
        <dbReference type="ARBA" id="ARBA00022884"/>
    </source>
</evidence>
<dbReference type="EMBL" id="FOOU01000004">
    <property type="protein sequence ID" value="SFG24200.1"/>
    <property type="molecule type" value="Genomic_DNA"/>
</dbReference>
<accession>A0A1I2Q8G2</accession>
<dbReference type="GO" id="GO:0006402">
    <property type="term" value="P:mRNA catabolic process"/>
    <property type="evidence" value="ECO:0007669"/>
    <property type="project" value="InterPro"/>
</dbReference>
<organism evidence="5 6">
    <name type="scientific">Neptunomonas qingdaonensis</name>
    <dbReference type="NCBI Taxonomy" id="1045558"/>
    <lineage>
        <taxon>Bacteria</taxon>
        <taxon>Pseudomonadati</taxon>
        <taxon>Pseudomonadota</taxon>
        <taxon>Gammaproteobacteria</taxon>
        <taxon>Oceanospirillales</taxon>
        <taxon>Oceanospirillaceae</taxon>
        <taxon>Neptunomonas</taxon>
    </lineage>
</organism>
<sequence>MQIFTQESGSSLMIGDDVTVTVLALKGKAVLLGTEAPKDIPVHRNELYQRIHGLDSNRSGDVWIYTAPKAVLRLLSNKLRQESVINTSVHFRK</sequence>
<reference evidence="6" key="1">
    <citation type="submission" date="2016-10" db="EMBL/GenBank/DDBJ databases">
        <authorList>
            <person name="Varghese N."/>
            <person name="Submissions S."/>
        </authorList>
    </citation>
    <scope>NUCLEOTIDE SEQUENCE [LARGE SCALE GENOMIC DNA]</scope>
    <source>
        <strain evidence="6">CGMCC 1.10971</strain>
    </source>
</reference>
<keyword evidence="1" id="KW-0963">Cytoplasm</keyword>
<dbReference type="STRING" id="1045558.SAMN05216175_104274"/>
<dbReference type="GO" id="GO:0045947">
    <property type="term" value="P:negative regulation of translational initiation"/>
    <property type="evidence" value="ECO:0007669"/>
    <property type="project" value="TreeGrafter"/>
</dbReference>
<dbReference type="InterPro" id="IPR003751">
    <property type="entry name" value="CsrA"/>
</dbReference>
<dbReference type="OrthoDB" id="9809061at2"/>
<dbReference type="Gene3D" id="2.60.40.4380">
    <property type="entry name" value="Translational regulator CsrA"/>
    <property type="match status" value="1"/>
</dbReference>
<proteinExistence type="predicted"/>
<dbReference type="Pfam" id="PF02599">
    <property type="entry name" value="CsrA"/>
    <property type="match status" value="1"/>
</dbReference>
<dbReference type="GO" id="GO:0005829">
    <property type="term" value="C:cytosol"/>
    <property type="evidence" value="ECO:0007669"/>
    <property type="project" value="TreeGrafter"/>
</dbReference>
<evidence type="ECO:0000256" key="2">
    <source>
        <dbReference type="ARBA" id="ARBA00022845"/>
    </source>
</evidence>
<dbReference type="GO" id="GO:0048027">
    <property type="term" value="F:mRNA 5'-UTR binding"/>
    <property type="evidence" value="ECO:0007669"/>
    <property type="project" value="TreeGrafter"/>
</dbReference>
<evidence type="ECO:0000313" key="6">
    <source>
        <dbReference type="Proteomes" id="UP000198623"/>
    </source>
</evidence>
<name>A0A1I2Q8G2_9GAMM</name>
<evidence type="ECO:0000256" key="4">
    <source>
        <dbReference type="ARBA" id="ARBA00023159"/>
    </source>
</evidence>
<dbReference type="PANTHER" id="PTHR34984">
    <property type="entry name" value="CARBON STORAGE REGULATOR"/>
    <property type="match status" value="1"/>
</dbReference>
<evidence type="ECO:0000313" key="5">
    <source>
        <dbReference type="EMBL" id="SFG24200.1"/>
    </source>
</evidence>
<keyword evidence="2" id="KW-0810">Translation regulation</keyword>